<keyword evidence="6" id="KW-1185">Reference proteome</keyword>
<dbReference type="Pfam" id="PF17853">
    <property type="entry name" value="GGDEF_2"/>
    <property type="match status" value="1"/>
</dbReference>
<evidence type="ECO:0000259" key="2">
    <source>
        <dbReference type="Pfam" id="PF13556"/>
    </source>
</evidence>
<organism evidence="5 6">
    <name type="scientific">Actinomycetospora chibensis</name>
    <dbReference type="NCBI Taxonomy" id="663606"/>
    <lineage>
        <taxon>Bacteria</taxon>
        <taxon>Bacillati</taxon>
        <taxon>Actinomycetota</taxon>
        <taxon>Actinomycetes</taxon>
        <taxon>Pseudonocardiales</taxon>
        <taxon>Pseudonocardiaceae</taxon>
        <taxon>Actinomycetospora</taxon>
    </lineage>
</organism>
<dbReference type="Gene3D" id="1.10.10.2840">
    <property type="entry name" value="PucR C-terminal helix-turn-helix domain"/>
    <property type="match status" value="1"/>
</dbReference>
<comment type="caution">
    <text evidence="5">The sequence shown here is derived from an EMBL/GenBank/DDBJ whole genome shotgun (WGS) entry which is preliminary data.</text>
</comment>
<protein>
    <submittedName>
        <fullName evidence="5">PucR family transcriptional regulator</fullName>
    </submittedName>
</protein>
<evidence type="ECO:0000313" key="5">
    <source>
        <dbReference type="EMBL" id="MFC4834517.1"/>
    </source>
</evidence>
<sequence>MTIEPSPIPEDAVATVAEVADALAPRRTEVSVSISDALATRIDELRGDPALRDLLGASVEGNVETILHVLRHDLDPRGVEPPAAAVAYAERLAQRGVPVNALIRAYRVGQAHLMEWAFAEAARRLGATAASQRIVLVVMDYVDHVTQHVVAAYEAERDRTRRSRHALRVARVRDVLAGRAPTGPDDRLAVESTLGYRFSAVHLGLVVWLEPEPPEGAFAVLERVALDLGTALEAAGRPLVVPWDAASVLAWLPCRDDTAPSREVVARTVARHGDAVRVACGSPTPGAEGFRSTHDQARRARDVALAAGVEAPVATLFDEVGAVALLCADREGARAWVRRVLGALADPEPATARLRETLQVFLATGGSLATTARRLQVHRNTVKYRVGRAYEVRGRPLGSSDHDRLDVELALRACVWLGPPAAPAD</sequence>
<evidence type="ECO:0000313" key="6">
    <source>
        <dbReference type="Proteomes" id="UP001595909"/>
    </source>
</evidence>
<evidence type="ECO:0000259" key="3">
    <source>
        <dbReference type="Pfam" id="PF14361"/>
    </source>
</evidence>
<dbReference type="PANTHER" id="PTHR33744:SF1">
    <property type="entry name" value="DNA-BINDING TRANSCRIPTIONAL ACTIVATOR ADER"/>
    <property type="match status" value="1"/>
</dbReference>
<feature type="domain" description="PucR C-terminal helix-turn-helix" evidence="2">
    <location>
        <begin position="354"/>
        <end position="413"/>
    </location>
</feature>
<dbReference type="Pfam" id="PF14361">
    <property type="entry name" value="RsbRD_N"/>
    <property type="match status" value="1"/>
</dbReference>
<proteinExistence type="inferred from homology"/>
<dbReference type="InterPro" id="IPR041522">
    <property type="entry name" value="CdaR_GGDEF"/>
</dbReference>
<feature type="domain" description="CdaR GGDEF-like" evidence="4">
    <location>
        <begin position="186"/>
        <end position="303"/>
    </location>
</feature>
<dbReference type="EMBL" id="JBHSIM010000039">
    <property type="protein sequence ID" value="MFC4834517.1"/>
    <property type="molecule type" value="Genomic_DNA"/>
</dbReference>
<dbReference type="InterPro" id="IPR042070">
    <property type="entry name" value="PucR_C-HTH_sf"/>
</dbReference>
<evidence type="ECO:0000256" key="1">
    <source>
        <dbReference type="ARBA" id="ARBA00006754"/>
    </source>
</evidence>
<dbReference type="Proteomes" id="UP001595909">
    <property type="component" value="Unassembled WGS sequence"/>
</dbReference>
<name>A0ABV9RM99_9PSEU</name>
<dbReference type="Pfam" id="PF13556">
    <property type="entry name" value="HTH_30"/>
    <property type="match status" value="1"/>
</dbReference>
<dbReference type="InterPro" id="IPR051448">
    <property type="entry name" value="CdaR-like_regulators"/>
</dbReference>
<feature type="domain" description="RsbT co-antagonist protein RsbRD N-terminal" evidence="3">
    <location>
        <begin position="34"/>
        <end position="168"/>
    </location>
</feature>
<reference evidence="6" key="1">
    <citation type="journal article" date="2019" name="Int. J. Syst. Evol. Microbiol.">
        <title>The Global Catalogue of Microorganisms (GCM) 10K type strain sequencing project: providing services to taxonomists for standard genome sequencing and annotation.</title>
        <authorList>
            <consortium name="The Broad Institute Genomics Platform"/>
            <consortium name="The Broad Institute Genome Sequencing Center for Infectious Disease"/>
            <person name="Wu L."/>
            <person name="Ma J."/>
        </authorList>
    </citation>
    <scope>NUCLEOTIDE SEQUENCE [LARGE SCALE GENOMIC DNA]</scope>
    <source>
        <strain evidence="6">CCUG 50347</strain>
    </source>
</reference>
<dbReference type="PANTHER" id="PTHR33744">
    <property type="entry name" value="CARBOHYDRATE DIACID REGULATOR"/>
    <property type="match status" value="1"/>
</dbReference>
<gene>
    <name evidence="5" type="ORF">ACFPEL_19040</name>
</gene>
<dbReference type="InterPro" id="IPR025751">
    <property type="entry name" value="RsbRD_N_dom"/>
</dbReference>
<accession>A0ABV9RM99</accession>
<comment type="similarity">
    <text evidence="1">Belongs to the CdaR family.</text>
</comment>
<dbReference type="InterPro" id="IPR025736">
    <property type="entry name" value="PucR_C-HTH_dom"/>
</dbReference>
<evidence type="ECO:0000259" key="4">
    <source>
        <dbReference type="Pfam" id="PF17853"/>
    </source>
</evidence>
<dbReference type="RefSeq" id="WP_274190649.1">
    <property type="nucleotide sequence ID" value="NZ_BAABHN010000039.1"/>
</dbReference>